<keyword evidence="2" id="KW-0694">RNA-binding</keyword>
<dbReference type="GO" id="GO:0016567">
    <property type="term" value="P:protein ubiquitination"/>
    <property type="evidence" value="ECO:0007669"/>
    <property type="project" value="TreeGrafter"/>
</dbReference>
<dbReference type="InterPro" id="IPR013083">
    <property type="entry name" value="Znf_RING/FYVE/PHD"/>
</dbReference>
<feature type="domain" description="RING-type" evidence="5">
    <location>
        <begin position="19"/>
        <end position="67"/>
    </location>
</feature>
<dbReference type="EMBL" id="JAGYWB010000006">
    <property type="protein sequence ID" value="KAI0519238.1"/>
    <property type="molecule type" value="Genomic_DNA"/>
</dbReference>
<feature type="region of interest" description="Disordered" evidence="3">
    <location>
        <begin position="373"/>
        <end position="392"/>
    </location>
</feature>
<dbReference type="SMART" id="SM00361">
    <property type="entry name" value="RRM_1"/>
    <property type="match status" value="1"/>
</dbReference>
<dbReference type="AlphaFoldDB" id="A0A8T3BQ78"/>
<feature type="compositionally biased region" description="Polar residues" evidence="3">
    <location>
        <begin position="317"/>
        <end position="333"/>
    </location>
</feature>
<dbReference type="Pfam" id="PF14570">
    <property type="entry name" value="zf-RING_4"/>
    <property type="match status" value="1"/>
</dbReference>
<dbReference type="GO" id="GO:0030014">
    <property type="term" value="C:CCR4-NOT complex"/>
    <property type="evidence" value="ECO:0007669"/>
    <property type="project" value="InterPro"/>
</dbReference>
<keyword evidence="1" id="KW-0862">Zinc</keyword>
<dbReference type="GO" id="GO:0004842">
    <property type="term" value="F:ubiquitin-protein transferase activity"/>
    <property type="evidence" value="ECO:0007669"/>
    <property type="project" value="InterPro"/>
</dbReference>
<dbReference type="FunFam" id="3.30.70.330:FF:000161">
    <property type="entry name" value="RNA binding (RRM/RBD/RNP motifs) family protein"/>
    <property type="match status" value="1"/>
</dbReference>
<dbReference type="Gene3D" id="3.30.40.10">
    <property type="entry name" value="Zinc/RING finger domain, C3HC4 (zinc finger)"/>
    <property type="match status" value="1"/>
</dbReference>
<keyword evidence="4" id="KW-0812">Transmembrane</keyword>
<dbReference type="InterPro" id="IPR035979">
    <property type="entry name" value="RBD_domain_sf"/>
</dbReference>
<proteinExistence type="predicted"/>
<feature type="domain" description="RRM" evidence="6">
    <location>
        <begin position="121"/>
        <end position="205"/>
    </location>
</feature>
<dbReference type="GO" id="GO:0003723">
    <property type="term" value="F:RNA binding"/>
    <property type="evidence" value="ECO:0007669"/>
    <property type="project" value="UniProtKB-UniRule"/>
</dbReference>
<dbReference type="Gene3D" id="3.30.70.330">
    <property type="match status" value="1"/>
</dbReference>
<keyword evidence="1" id="KW-0863">Zinc-finger</keyword>
<dbReference type="GO" id="GO:0008270">
    <property type="term" value="F:zinc ion binding"/>
    <property type="evidence" value="ECO:0007669"/>
    <property type="project" value="UniProtKB-KW"/>
</dbReference>
<evidence type="ECO:0008006" key="9">
    <source>
        <dbReference type="Google" id="ProtNLM"/>
    </source>
</evidence>
<dbReference type="InterPro" id="IPR012677">
    <property type="entry name" value="Nucleotide-bd_a/b_plait_sf"/>
</dbReference>
<dbReference type="InterPro" id="IPR034261">
    <property type="entry name" value="CNOT4_RRM"/>
</dbReference>
<dbReference type="SUPFAM" id="SSF57850">
    <property type="entry name" value="RING/U-box"/>
    <property type="match status" value="1"/>
</dbReference>
<reference evidence="7" key="1">
    <citation type="journal article" date="2022" name="Front. Genet.">
        <title>Chromosome-Scale Assembly of the Dendrobium nobile Genome Provides Insights Into the Molecular Mechanism of the Biosynthesis of the Medicinal Active Ingredient of Dendrobium.</title>
        <authorList>
            <person name="Xu Q."/>
            <person name="Niu S.-C."/>
            <person name="Li K.-L."/>
            <person name="Zheng P.-J."/>
            <person name="Zhang X.-J."/>
            <person name="Jia Y."/>
            <person name="Liu Y."/>
            <person name="Niu Y.-X."/>
            <person name="Yu L.-H."/>
            <person name="Chen D.-F."/>
            <person name="Zhang G.-Q."/>
        </authorList>
    </citation>
    <scope>NUCLEOTIDE SEQUENCE</scope>
    <source>
        <tissue evidence="7">Leaf</tissue>
    </source>
</reference>
<dbReference type="SMR" id="A0A8T3BQ78"/>
<dbReference type="Proteomes" id="UP000829196">
    <property type="component" value="Unassembled WGS sequence"/>
</dbReference>
<name>A0A8T3BQ78_DENNO</name>
<keyword evidence="1" id="KW-0479">Metal-binding</keyword>
<dbReference type="PANTHER" id="PTHR12603:SF36">
    <property type="entry name" value="RNA BINDING (RRM_RBD_RNP MOTIFS) FAMILY PROTEIN"/>
    <property type="match status" value="1"/>
</dbReference>
<evidence type="ECO:0000256" key="2">
    <source>
        <dbReference type="PROSITE-ProRule" id="PRU00176"/>
    </source>
</evidence>
<evidence type="ECO:0000259" key="5">
    <source>
        <dbReference type="PROSITE" id="PS50089"/>
    </source>
</evidence>
<dbReference type="CDD" id="cd12438">
    <property type="entry name" value="RRM_CNOT4"/>
    <property type="match status" value="1"/>
</dbReference>
<evidence type="ECO:0000313" key="7">
    <source>
        <dbReference type="EMBL" id="KAI0519238.1"/>
    </source>
</evidence>
<organism evidence="7 8">
    <name type="scientific">Dendrobium nobile</name>
    <name type="common">Orchid</name>
    <dbReference type="NCBI Taxonomy" id="94219"/>
    <lineage>
        <taxon>Eukaryota</taxon>
        <taxon>Viridiplantae</taxon>
        <taxon>Streptophyta</taxon>
        <taxon>Embryophyta</taxon>
        <taxon>Tracheophyta</taxon>
        <taxon>Spermatophyta</taxon>
        <taxon>Magnoliopsida</taxon>
        <taxon>Liliopsida</taxon>
        <taxon>Asparagales</taxon>
        <taxon>Orchidaceae</taxon>
        <taxon>Epidendroideae</taxon>
        <taxon>Malaxideae</taxon>
        <taxon>Dendrobiinae</taxon>
        <taxon>Dendrobium</taxon>
    </lineage>
</organism>
<feature type="region of interest" description="Disordered" evidence="3">
    <location>
        <begin position="317"/>
        <end position="361"/>
    </location>
</feature>
<evidence type="ECO:0000313" key="8">
    <source>
        <dbReference type="Proteomes" id="UP000829196"/>
    </source>
</evidence>
<dbReference type="CDD" id="cd16618">
    <property type="entry name" value="mRING-HC-C4C4_CNOT4"/>
    <property type="match status" value="1"/>
</dbReference>
<keyword evidence="4" id="KW-1133">Transmembrane helix</keyword>
<feature type="compositionally biased region" description="Low complexity" evidence="3">
    <location>
        <begin position="343"/>
        <end position="352"/>
    </location>
</feature>
<dbReference type="PROSITE" id="PS50089">
    <property type="entry name" value="ZF_RING_2"/>
    <property type="match status" value="1"/>
</dbReference>
<dbReference type="InterPro" id="IPR003954">
    <property type="entry name" value="RRM_euk-type"/>
</dbReference>
<feature type="transmembrane region" description="Helical" evidence="4">
    <location>
        <begin position="1049"/>
        <end position="1067"/>
    </location>
</feature>
<dbReference type="SMART" id="SM00360">
    <property type="entry name" value="RRM"/>
    <property type="match status" value="1"/>
</dbReference>
<accession>A0A8T3BQ78</accession>
<dbReference type="OrthoDB" id="1923159at2759"/>
<evidence type="ECO:0000259" key="6">
    <source>
        <dbReference type="PROSITE" id="PS50102"/>
    </source>
</evidence>
<dbReference type="InterPro" id="IPR000504">
    <property type="entry name" value="RRM_dom"/>
</dbReference>
<keyword evidence="8" id="KW-1185">Reference proteome</keyword>
<dbReference type="FunFam" id="3.30.40.10:FF:000155">
    <property type="entry name" value="RNA binding (RRM/RBD/RNP motifs) family protein"/>
    <property type="match status" value="1"/>
</dbReference>
<keyword evidence="4" id="KW-0472">Membrane</keyword>
<protein>
    <recommendedName>
        <fullName evidence="9">CCR4-NOT transcription complex subunit 4</fullName>
    </recommendedName>
</protein>
<dbReference type="InterPro" id="IPR039515">
    <property type="entry name" value="NOT4_mRING-HC-C4C4"/>
</dbReference>
<dbReference type="InterPro" id="IPR039780">
    <property type="entry name" value="Mot2"/>
</dbReference>
<dbReference type="PANTHER" id="PTHR12603">
    <property type="entry name" value="CCR4-NOT TRANSCRIPTION COMPLEX RELATED"/>
    <property type="match status" value="1"/>
</dbReference>
<feature type="transmembrane region" description="Helical" evidence="4">
    <location>
        <begin position="1126"/>
        <end position="1147"/>
    </location>
</feature>
<dbReference type="Pfam" id="PF00076">
    <property type="entry name" value="RRM_1"/>
    <property type="match status" value="1"/>
</dbReference>
<evidence type="ECO:0000256" key="4">
    <source>
        <dbReference type="SAM" id="Phobius"/>
    </source>
</evidence>
<dbReference type="InterPro" id="IPR001841">
    <property type="entry name" value="Znf_RING"/>
</dbReference>
<comment type="caution">
    <text evidence="7">The sequence shown here is derived from an EMBL/GenBank/DDBJ whole genome shotgun (WGS) entry which is preliminary data.</text>
</comment>
<dbReference type="SUPFAM" id="SSF54928">
    <property type="entry name" value="RNA-binding domain, RBD"/>
    <property type="match status" value="1"/>
</dbReference>
<evidence type="ECO:0000256" key="1">
    <source>
        <dbReference type="PROSITE-ProRule" id="PRU00175"/>
    </source>
</evidence>
<evidence type="ECO:0000256" key="3">
    <source>
        <dbReference type="SAM" id="MobiDB-lite"/>
    </source>
</evidence>
<dbReference type="PROSITE" id="PS50102">
    <property type="entry name" value="RRM"/>
    <property type="match status" value="1"/>
</dbReference>
<sequence length="1180" mass="129396">MAPIPSRMTSTSDDGERVCPLCAEEMDLTDQQLKPCKCGYEICVWCWHHIMEMAEKEKTEGRCPACRTPYDKERIVGMAVNCERLVAEANGGKRQRSQKGKTKVSAEARKHLSTVRVVQRNLVYIIGLPADLCDESLLERKEYFGQYGEILKVSISRPASTTNQQASNNNVYITYAREEDAVRCIQAVHNYLLDGKRLRACFGTTKYCHAWLRNMICSNPDCLYLHEIGNQEDSFTKDEVVSAYTRSVVLQVPSCNLQRRAGSLLPPAEDWCNLQTVSDKHSVNNASKTTEAQATVSNVSAGWLAILPAASSWGSRASNGLTPSTSTVCSQSSEKQKVETKSHSSTHSSISIGAKDVSPSWHDNEVTVSIAEEGHSNPLPSEPSKFQPGKVSPTTASDLTFVSLHSDANGFGDSAWDDDPVIASKLVEETPSSSSAIILEKCSTVDSECQISGVGLQTTSASGKTSCSSSQVCLAGPTSPVSQDKDGIFSASRKKIDAVNLMGEESLNKQSCSSSARPTDVNQHAHTSCLGSSAPYMDKKSKPNPVHNHENNDFVGSTMLRSQLSTKGKNGSADLGNLISVPSFEVTVSSNAVSTSSSNLELPMMGFESTGDGDKDISPAIIGIKQLGSPDTIQISRSPHFTHSLSNCKHQPCSSLNDLDANTNASSGESIMPINAVFNQTSSNEGNKVDLSNMYKPEISLDSVVVSSNGGFRFLDSFNDSSRSEKDATVNTKESNIITDILSLDFDQWNESMSPADDLSRMLSDNGGQNASVALSRSWISQNINQSRFSFARQEDPVKSVEPSISDTEHMKRGIMLKGSRANGFQNGSTGDDSYGYCATQSLDRPAGVSRIKMLAPPGFSAPSRAPPPGFSDQDRYEHNLMSTVPENHLHGNSLFRNQYEVHPTENSVDLEFIDPAIMAVGKGHMPLGTSINNGLGSAFPERFRSEGDLIDQLLMKRSISYQNMRISDPVRENFLPLNDSYAMSYHFPQNYSSLSPLVQLSLQQPRTSPISNTHWDGWNNKQSGLNIDFTFQVQEMYTTEHLACNCCLMSFIIIFFISIPTMDLTTRSLLNAKEVLTFDAWAVDVPIDLLSGHALKNLFYSSSSACRTAEDGTIVWRRCERSSAFCIWCGAAKIFFFFFLLLRSFWKKLLQRGNNSRHLCFLGFTDFPLKSKPPLSITI</sequence>
<gene>
    <name evidence="7" type="ORF">KFK09_006680</name>
</gene>